<dbReference type="Proteomes" id="UP000474565">
    <property type="component" value="Unassembled WGS sequence"/>
</dbReference>
<dbReference type="Gene3D" id="2.40.170.20">
    <property type="entry name" value="TonB-dependent receptor, beta-barrel domain"/>
    <property type="match status" value="1"/>
</dbReference>
<reference evidence="5 6" key="1">
    <citation type="submission" date="2019-12" db="EMBL/GenBank/DDBJ databases">
        <title>Novel species isolated from a subtropical stream in China.</title>
        <authorList>
            <person name="Lu H."/>
        </authorList>
    </citation>
    <scope>NUCLEOTIDE SEQUENCE [LARGE SCALE GENOMIC DNA]</scope>
    <source>
        <strain evidence="5 6">FT50W</strain>
    </source>
</reference>
<proteinExistence type="predicted"/>
<dbReference type="AlphaFoldDB" id="A0A6L8MTL2"/>
<evidence type="ECO:0000256" key="2">
    <source>
        <dbReference type="ARBA" id="ARBA00023136"/>
    </source>
</evidence>
<evidence type="ECO:0000256" key="3">
    <source>
        <dbReference type="ARBA" id="ARBA00023237"/>
    </source>
</evidence>
<comment type="caution">
    <text evidence="5">The sequence shown here is derived from an EMBL/GenBank/DDBJ whole genome shotgun (WGS) entry which is preliminary data.</text>
</comment>
<evidence type="ECO:0000256" key="1">
    <source>
        <dbReference type="ARBA" id="ARBA00004442"/>
    </source>
</evidence>
<dbReference type="GO" id="GO:0009279">
    <property type="term" value="C:cell outer membrane"/>
    <property type="evidence" value="ECO:0007669"/>
    <property type="project" value="UniProtKB-SubCell"/>
</dbReference>
<name>A0A6L8MTL2_9BURK</name>
<dbReference type="SUPFAM" id="SSF56935">
    <property type="entry name" value="Porins"/>
    <property type="match status" value="1"/>
</dbReference>
<accession>A0A6L8MTL2</accession>
<comment type="subcellular location">
    <subcellularLocation>
        <location evidence="1">Cell outer membrane</location>
    </subcellularLocation>
</comment>
<dbReference type="RefSeq" id="WP_161021697.1">
    <property type="nucleotide sequence ID" value="NZ_WWCP01000064.1"/>
</dbReference>
<evidence type="ECO:0000313" key="6">
    <source>
        <dbReference type="Proteomes" id="UP000474565"/>
    </source>
</evidence>
<keyword evidence="2" id="KW-0472">Membrane</keyword>
<gene>
    <name evidence="5" type="ORF">GTP44_26095</name>
</gene>
<organism evidence="5 6">
    <name type="scientific">Duganella lactea</name>
    <dbReference type="NCBI Taxonomy" id="2692173"/>
    <lineage>
        <taxon>Bacteria</taxon>
        <taxon>Pseudomonadati</taxon>
        <taxon>Pseudomonadota</taxon>
        <taxon>Betaproteobacteria</taxon>
        <taxon>Burkholderiales</taxon>
        <taxon>Oxalobacteraceae</taxon>
        <taxon>Telluria group</taxon>
        <taxon>Duganella</taxon>
    </lineage>
</organism>
<sequence>MASVPWSDAPRYVSRTVNLGKATIRGLDLSGRLAFADVWTTAPAVTLSGSLGFAHSEVHDLAAPDNRLAGQLPWRAKVAASYAAAGLPLKLNLDIHLLPADWTRSSDRLRTYQEQRLTVNANGSWKFPGGTSLVVAVEDIGARPWRGISEYQTNEGLLSSHDRTAAYARLSLKLDFTL</sequence>
<dbReference type="Pfam" id="PF00593">
    <property type="entry name" value="TonB_dep_Rec_b-barrel"/>
    <property type="match status" value="1"/>
</dbReference>
<feature type="domain" description="TonB-dependent receptor-like beta-barrel" evidence="4">
    <location>
        <begin position="11"/>
        <end position="136"/>
    </location>
</feature>
<evidence type="ECO:0000313" key="5">
    <source>
        <dbReference type="EMBL" id="MYM85393.1"/>
    </source>
</evidence>
<protein>
    <submittedName>
        <fullName evidence="5">TonB-dependent receptor</fullName>
    </submittedName>
</protein>
<evidence type="ECO:0000259" key="4">
    <source>
        <dbReference type="Pfam" id="PF00593"/>
    </source>
</evidence>
<dbReference type="InterPro" id="IPR000531">
    <property type="entry name" value="Beta-barrel_TonB"/>
</dbReference>
<dbReference type="EMBL" id="WWCP01000064">
    <property type="protein sequence ID" value="MYM85393.1"/>
    <property type="molecule type" value="Genomic_DNA"/>
</dbReference>
<dbReference type="InterPro" id="IPR036942">
    <property type="entry name" value="Beta-barrel_TonB_sf"/>
</dbReference>
<keyword evidence="5" id="KW-0675">Receptor</keyword>
<keyword evidence="3" id="KW-0998">Cell outer membrane</keyword>